<dbReference type="EMBL" id="AOCK01000002">
    <property type="protein sequence ID" value="EMQ99930.1"/>
    <property type="molecule type" value="Genomic_DNA"/>
</dbReference>
<comment type="caution">
    <text evidence="1">The sequence shown here is derived from an EMBL/GenBank/DDBJ whole genome shotgun (WGS) entry which is preliminary data.</text>
</comment>
<organism evidence="1 2">
    <name type="scientific">Paeniglutamicibacter gangotriensis Lz1y</name>
    <dbReference type="NCBI Taxonomy" id="1276920"/>
    <lineage>
        <taxon>Bacteria</taxon>
        <taxon>Bacillati</taxon>
        <taxon>Actinomycetota</taxon>
        <taxon>Actinomycetes</taxon>
        <taxon>Micrococcales</taxon>
        <taxon>Micrococcaceae</taxon>
        <taxon>Paeniglutamicibacter</taxon>
    </lineage>
</organism>
<gene>
    <name evidence="1" type="ORF">ADIAG_01036</name>
</gene>
<evidence type="ECO:0000313" key="2">
    <source>
        <dbReference type="Proteomes" id="UP000012015"/>
    </source>
</evidence>
<accession>M7MYA6</accession>
<proteinExistence type="predicted"/>
<name>M7MYA6_9MICC</name>
<dbReference type="RefSeq" id="WP_007270237.1">
    <property type="nucleotide sequence ID" value="NZ_AOCK01000002.1"/>
</dbReference>
<sequence>MDRQKPSSGAVGPIMVGAMPKLPRRVLLEAKTLAEALGATVGLGLCGDQQLPGRMGTQ</sequence>
<keyword evidence="2" id="KW-1185">Reference proteome</keyword>
<protein>
    <submittedName>
        <fullName evidence="1">Uncharacterized protein</fullName>
    </submittedName>
</protein>
<dbReference type="PATRIC" id="fig|1276920.7.peg.1037"/>
<reference evidence="1 2" key="1">
    <citation type="journal article" date="2013" name="Genome Announc.">
        <title>Draft Genome Sequence of Arthrobacter gangotriensis Strain Lz1yT, Isolated from a Penguin Rookery Soil Sample Collected in Antarctica, near the Indian Station Dakshin Gangotri.</title>
        <authorList>
            <person name="Shivaji S."/>
            <person name="Ara S."/>
            <person name="Bandi S."/>
            <person name="Singh A."/>
            <person name="Kumar Pinnaka A."/>
        </authorList>
    </citation>
    <scope>NUCLEOTIDE SEQUENCE [LARGE SCALE GENOMIC DNA]</scope>
    <source>
        <strain evidence="1 2">Lz1y</strain>
    </source>
</reference>
<dbReference type="Proteomes" id="UP000012015">
    <property type="component" value="Unassembled WGS sequence"/>
</dbReference>
<dbReference type="AlphaFoldDB" id="M7MYA6"/>
<evidence type="ECO:0000313" key="1">
    <source>
        <dbReference type="EMBL" id="EMQ99930.1"/>
    </source>
</evidence>